<dbReference type="Proteomes" id="UP000608579">
    <property type="component" value="Unassembled WGS sequence"/>
</dbReference>
<evidence type="ECO:0000313" key="1">
    <source>
        <dbReference type="EMBL" id="HIQ29474.1"/>
    </source>
</evidence>
<organism evidence="1 2">
    <name type="scientific">Caldiarchaeum subterraneum</name>
    <dbReference type="NCBI Taxonomy" id="311458"/>
    <lineage>
        <taxon>Archaea</taxon>
        <taxon>Nitrososphaerota</taxon>
        <taxon>Candidatus Caldarchaeales</taxon>
        <taxon>Candidatus Caldarchaeaceae</taxon>
        <taxon>Candidatus Caldarchaeum</taxon>
    </lineage>
</organism>
<evidence type="ECO:0000313" key="2">
    <source>
        <dbReference type="Proteomes" id="UP000608579"/>
    </source>
</evidence>
<dbReference type="AlphaFoldDB" id="A0A833E9R3"/>
<comment type="caution">
    <text evidence="1">The sequence shown here is derived from an EMBL/GenBank/DDBJ whole genome shotgun (WGS) entry which is preliminary data.</text>
</comment>
<accession>A0A833E9R3</accession>
<proteinExistence type="predicted"/>
<name>A0A833E9R3_CALS0</name>
<protein>
    <submittedName>
        <fullName evidence="1">Uncharacterized protein</fullName>
    </submittedName>
</protein>
<gene>
    <name evidence="1" type="ORF">EYH45_02805</name>
</gene>
<reference evidence="1" key="1">
    <citation type="journal article" date="2020" name="ISME J.">
        <title>Gammaproteobacteria mediating utilization of methyl-, sulfur- and petroleum organic compounds in deep ocean hydrothermal plumes.</title>
        <authorList>
            <person name="Zhou Z."/>
            <person name="Liu Y."/>
            <person name="Pan J."/>
            <person name="Cron B.R."/>
            <person name="Toner B.M."/>
            <person name="Anantharaman K."/>
            <person name="Breier J.A."/>
            <person name="Dick G.J."/>
            <person name="Li M."/>
        </authorList>
    </citation>
    <scope>NUCLEOTIDE SEQUENCE</scope>
    <source>
        <strain evidence="1">SZUA-1515</strain>
    </source>
</reference>
<sequence>MIQPKDTKRFLEALFSGRLTEADNVLSRLAKRHKTPEEQRYLKALDGLMYSYVNDDKEALIYRLYRADNPEDYRRRALNDMRRLANRPVVGEDPFFKAWADVLEMLDKLPQPHKIKQNQQQREEEE</sequence>
<dbReference type="EMBL" id="DQVM01000050">
    <property type="protein sequence ID" value="HIQ29474.1"/>
    <property type="molecule type" value="Genomic_DNA"/>
</dbReference>